<dbReference type="InterPro" id="IPR003439">
    <property type="entry name" value="ABC_transporter-like_ATP-bd"/>
</dbReference>
<name>A0ABW7EMT4_9BURK</name>
<evidence type="ECO:0000256" key="4">
    <source>
        <dbReference type="ARBA" id="ARBA00022737"/>
    </source>
</evidence>
<keyword evidence="3" id="KW-0762">Sugar transport</keyword>
<keyword evidence="6 8" id="KW-0067">ATP-binding</keyword>
<dbReference type="EMBL" id="JBIGHY010000004">
    <property type="protein sequence ID" value="MFG6414749.1"/>
    <property type="molecule type" value="Genomic_DNA"/>
</dbReference>
<dbReference type="Pfam" id="PF00005">
    <property type="entry name" value="ABC_tran"/>
    <property type="match status" value="1"/>
</dbReference>
<evidence type="ECO:0000256" key="6">
    <source>
        <dbReference type="ARBA" id="ARBA00022840"/>
    </source>
</evidence>
<dbReference type="PANTHER" id="PTHR43790:SF9">
    <property type="entry name" value="GALACTOFURANOSE TRANSPORTER ATP-BINDING PROTEIN YTFR"/>
    <property type="match status" value="1"/>
</dbReference>
<feature type="domain" description="ABC transporter" evidence="7">
    <location>
        <begin position="6"/>
        <end position="243"/>
    </location>
</feature>
<proteinExistence type="predicted"/>
<evidence type="ECO:0000259" key="7">
    <source>
        <dbReference type="PROSITE" id="PS50893"/>
    </source>
</evidence>
<keyword evidence="2" id="KW-1003">Cell membrane</keyword>
<dbReference type="Proteomes" id="UP001606300">
    <property type="component" value="Unassembled WGS sequence"/>
</dbReference>
<organism evidence="8 9">
    <name type="scientific">Pelomonas dachongensis</name>
    <dbReference type="NCBI Taxonomy" id="3299029"/>
    <lineage>
        <taxon>Bacteria</taxon>
        <taxon>Pseudomonadati</taxon>
        <taxon>Pseudomonadota</taxon>
        <taxon>Betaproteobacteria</taxon>
        <taxon>Burkholderiales</taxon>
        <taxon>Sphaerotilaceae</taxon>
        <taxon>Roseateles</taxon>
    </lineage>
</organism>
<keyword evidence="2" id="KW-0472">Membrane</keyword>
<dbReference type="InterPro" id="IPR027417">
    <property type="entry name" value="P-loop_NTPase"/>
</dbReference>
<dbReference type="PROSITE" id="PS50893">
    <property type="entry name" value="ABC_TRANSPORTER_2"/>
    <property type="match status" value="1"/>
</dbReference>
<keyword evidence="1" id="KW-0813">Transport</keyword>
<sequence>MSAPLLEVREARKSFGGVHAVDGVSLSLAPGEVLAVLGHNGAGKSTLMQMLAGALPFDGGELLLNGQPVKFASPADSRAAGIETIHQKLALADNLDSVANLFLGRELRTRFGLLDDAAMRAAAVPLFARLNPNFKNIADPVMSLSGGQRQVVAIARALQFQARVLIMDEPCAALGPSETAMVHDLIRRLSAEGVGILLVTHDMPDVFALSHRLMVMKNGRPVGVARTADVTEDEVLAMIIAGKPAAACVAA</sequence>
<dbReference type="RefSeq" id="WP_394470821.1">
    <property type="nucleotide sequence ID" value="NZ_JBIGHY010000004.1"/>
</dbReference>
<evidence type="ECO:0000313" key="8">
    <source>
        <dbReference type="EMBL" id="MFG6414749.1"/>
    </source>
</evidence>
<dbReference type="SUPFAM" id="SSF52540">
    <property type="entry name" value="P-loop containing nucleoside triphosphate hydrolases"/>
    <property type="match status" value="1"/>
</dbReference>
<dbReference type="InterPro" id="IPR017871">
    <property type="entry name" value="ABC_transporter-like_CS"/>
</dbReference>
<dbReference type="GO" id="GO:0005524">
    <property type="term" value="F:ATP binding"/>
    <property type="evidence" value="ECO:0007669"/>
    <property type="project" value="UniProtKB-KW"/>
</dbReference>
<evidence type="ECO:0000313" key="9">
    <source>
        <dbReference type="Proteomes" id="UP001606300"/>
    </source>
</evidence>
<evidence type="ECO:0000256" key="1">
    <source>
        <dbReference type="ARBA" id="ARBA00022448"/>
    </source>
</evidence>
<reference evidence="8 9" key="1">
    <citation type="submission" date="2024-09" db="EMBL/GenBank/DDBJ databases">
        <title>Novel species of the genus Pelomonas and Roseateles isolated from streams.</title>
        <authorList>
            <person name="Lu H."/>
        </authorList>
    </citation>
    <scope>NUCLEOTIDE SEQUENCE [LARGE SCALE GENOMIC DNA]</scope>
    <source>
        <strain evidence="8 9">DC23W</strain>
    </source>
</reference>
<keyword evidence="9" id="KW-1185">Reference proteome</keyword>
<evidence type="ECO:0000256" key="2">
    <source>
        <dbReference type="ARBA" id="ARBA00022475"/>
    </source>
</evidence>
<dbReference type="InterPro" id="IPR003593">
    <property type="entry name" value="AAA+_ATPase"/>
</dbReference>
<protein>
    <submittedName>
        <fullName evidence="8">ATP-binding cassette domain-containing protein</fullName>
    </submittedName>
</protein>
<evidence type="ECO:0000256" key="5">
    <source>
        <dbReference type="ARBA" id="ARBA00022741"/>
    </source>
</evidence>
<evidence type="ECO:0000256" key="3">
    <source>
        <dbReference type="ARBA" id="ARBA00022597"/>
    </source>
</evidence>
<dbReference type="Gene3D" id="3.40.50.300">
    <property type="entry name" value="P-loop containing nucleotide triphosphate hydrolases"/>
    <property type="match status" value="1"/>
</dbReference>
<dbReference type="SMART" id="SM00382">
    <property type="entry name" value="AAA"/>
    <property type="match status" value="1"/>
</dbReference>
<accession>A0ABW7EMT4</accession>
<keyword evidence="4" id="KW-0677">Repeat</keyword>
<comment type="caution">
    <text evidence="8">The sequence shown here is derived from an EMBL/GenBank/DDBJ whole genome shotgun (WGS) entry which is preliminary data.</text>
</comment>
<dbReference type="PROSITE" id="PS00211">
    <property type="entry name" value="ABC_TRANSPORTER_1"/>
    <property type="match status" value="1"/>
</dbReference>
<keyword evidence="5" id="KW-0547">Nucleotide-binding</keyword>
<dbReference type="CDD" id="cd03216">
    <property type="entry name" value="ABC_Carb_Monos_I"/>
    <property type="match status" value="1"/>
</dbReference>
<dbReference type="InterPro" id="IPR050107">
    <property type="entry name" value="ABC_carbohydrate_import_ATPase"/>
</dbReference>
<gene>
    <name evidence="8" type="ORF">ACG02S_12655</name>
</gene>
<dbReference type="PANTHER" id="PTHR43790">
    <property type="entry name" value="CARBOHYDRATE TRANSPORT ATP-BINDING PROTEIN MG119-RELATED"/>
    <property type="match status" value="1"/>
</dbReference>